<dbReference type="GO" id="GO:0005634">
    <property type="term" value="C:nucleus"/>
    <property type="evidence" value="ECO:0007669"/>
    <property type="project" value="UniProtKB-SubCell"/>
</dbReference>
<dbReference type="PANTHER" id="PTHR32467">
    <property type="entry name" value="AP2-LIKE ETHYLENE-RESPONSIVE TRANSCRIPTION FACTOR"/>
    <property type="match status" value="1"/>
</dbReference>
<evidence type="ECO:0000256" key="2">
    <source>
        <dbReference type="ARBA" id="ARBA00023015"/>
    </source>
</evidence>
<dbReference type="GO" id="GO:0003700">
    <property type="term" value="F:DNA-binding transcription factor activity"/>
    <property type="evidence" value="ECO:0007669"/>
    <property type="project" value="InterPro"/>
</dbReference>
<dbReference type="Pfam" id="PF00847">
    <property type="entry name" value="AP2"/>
    <property type="match status" value="1"/>
</dbReference>
<feature type="domain" description="AP2/ERF" evidence="7">
    <location>
        <begin position="164"/>
        <end position="225"/>
    </location>
</feature>
<feature type="domain" description="AP2/ERF" evidence="7">
    <location>
        <begin position="74"/>
        <end position="135"/>
    </location>
</feature>
<feature type="region of interest" description="Disordered" evidence="6">
    <location>
        <begin position="50"/>
        <end position="69"/>
    </location>
</feature>
<evidence type="ECO:0000256" key="3">
    <source>
        <dbReference type="ARBA" id="ARBA00023125"/>
    </source>
</evidence>
<keyword evidence="4" id="KW-0804">Transcription</keyword>
<dbReference type="AlphaFoldDB" id="A0AAN7FXD3"/>
<keyword evidence="3" id="KW-0238">DNA-binding</keyword>
<evidence type="ECO:0000256" key="1">
    <source>
        <dbReference type="ARBA" id="ARBA00004123"/>
    </source>
</evidence>
<evidence type="ECO:0000259" key="7">
    <source>
        <dbReference type="PROSITE" id="PS51032"/>
    </source>
</evidence>
<feature type="compositionally biased region" description="Low complexity" evidence="6">
    <location>
        <begin position="52"/>
        <end position="63"/>
    </location>
</feature>
<name>A0AAN7FXD3_QUERU</name>
<keyword evidence="9" id="KW-1185">Reference proteome</keyword>
<dbReference type="GO" id="GO:0003677">
    <property type="term" value="F:DNA binding"/>
    <property type="evidence" value="ECO:0007669"/>
    <property type="project" value="UniProtKB-KW"/>
</dbReference>
<keyword evidence="5" id="KW-0539">Nucleus</keyword>
<organism evidence="8 9">
    <name type="scientific">Quercus rubra</name>
    <name type="common">Northern red oak</name>
    <name type="synonym">Quercus borealis</name>
    <dbReference type="NCBI Taxonomy" id="3512"/>
    <lineage>
        <taxon>Eukaryota</taxon>
        <taxon>Viridiplantae</taxon>
        <taxon>Streptophyta</taxon>
        <taxon>Embryophyta</taxon>
        <taxon>Tracheophyta</taxon>
        <taxon>Spermatophyta</taxon>
        <taxon>Magnoliopsida</taxon>
        <taxon>eudicotyledons</taxon>
        <taxon>Gunneridae</taxon>
        <taxon>Pentapetalae</taxon>
        <taxon>rosids</taxon>
        <taxon>fabids</taxon>
        <taxon>Fagales</taxon>
        <taxon>Fagaceae</taxon>
        <taxon>Quercus</taxon>
    </lineage>
</organism>
<evidence type="ECO:0000256" key="6">
    <source>
        <dbReference type="SAM" id="MobiDB-lite"/>
    </source>
</evidence>
<dbReference type="SUPFAM" id="SSF54171">
    <property type="entry name" value="DNA-binding domain"/>
    <property type="match status" value="2"/>
</dbReference>
<evidence type="ECO:0000313" key="9">
    <source>
        <dbReference type="Proteomes" id="UP001324115"/>
    </source>
</evidence>
<sequence>MEIKNAVKSELSPGVPRLCMMEGDTLANNKCAKRQRRDYSFAAALSCNMEGDQQQKQPQPDQPTTVTGVKRSSRFRGVIRFNIEFWSSNPTQKKKGKQDISNSYITSYDEEESAARAYDLAALKYWGTSTFTNFPVSDYEKEIVVMRTMTKEEYLASLRRSSGFSRGVSKFRGHHHNGRWEARIGRVFGNKYLYLGTYSTQEEAAHAYDIAAIEYRGINAMAKARNGLDTLRQQEVLQSETSISPCTKSSTPSALGLLLRSSLYRDLTEKNLNTTDKDTEERDTKILLHASIDNGVGGFFCNEIGNNSYMCLNNGN</sequence>
<reference evidence="8 9" key="1">
    <citation type="journal article" date="2023" name="G3 (Bethesda)">
        <title>A haplotype-resolved chromosome-scale genome for Quercus rubra L. provides insights into the genetics of adaptive traits for red oak species.</title>
        <authorList>
            <person name="Kapoor B."/>
            <person name="Jenkins J."/>
            <person name="Schmutz J."/>
            <person name="Zhebentyayeva T."/>
            <person name="Kuelheim C."/>
            <person name="Coggeshall M."/>
            <person name="Heim C."/>
            <person name="Lasky J.R."/>
            <person name="Leites L."/>
            <person name="Islam-Faridi N."/>
            <person name="Romero-Severson J."/>
            <person name="DeLeo V.L."/>
            <person name="Lucas S.M."/>
            <person name="Lazic D."/>
            <person name="Gailing O."/>
            <person name="Carlson J."/>
            <person name="Staton M."/>
        </authorList>
    </citation>
    <scope>NUCLEOTIDE SEQUENCE [LARGE SCALE GENOMIC DNA]</scope>
    <source>
        <strain evidence="8">Pseudo-F2</strain>
    </source>
</reference>
<comment type="caution">
    <text evidence="8">The sequence shown here is derived from an EMBL/GenBank/DDBJ whole genome shotgun (WGS) entry which is preliminary data.</text>
</comment>
<gene>
    <name evidence="8" type="ORF">RGQ29_015752</name>
</gene>
<dbReference type="InterPro" id="IPR001471">
    <property type="entry name" value="AP2/ERF_dom"/>
</dbReference>
<protein>
    <recommendedName>
        <fullName evidence="7">AP2/ERF domain-containing protein</fullName>
    </recommendedName>
</protein>
<dbReference type="PANTHER" id="PTHR32467:SF81">
    <property type="entry name" value="OS06G0145700 PROTEIN"/>
    <property type="match status" value="1"/>
</dbReference>
<dbReference type="Proteomes" id="UP001324115">
    <property type="component" value="Unassembled WGS sequence"/>
</dbReference>
<proteinExistence type="predicted"/>
<accession>A0AAN7FXD3</accession>
<evidence type="ECO:0000256" key="4">
    <source>
        <dbReference type="ARBA" id="ARBA00023163"/>
    </source>
</evidence>
<dbReference type="Gene3D" id="3.30.730.10">
    <property type="entry name" value="AP2/ERF domain"/>
    <property type="match status" value="2"/>
</dbReference>
<comment type="subcellular location">
    <subcellularLocation>
        <location evidence="1">Nucleus</location>
    </subcellularLocation>
</comment>
<dbReference type="EMBL" id="JAXUIC010000003">
    <property type="protein sequence ID" value="KAK4598414.1"/>
    <property type="molecule type" value="Genomic_DNA"/>
</dbReference>
<dbReference type="CDD" id="cd00018">
    <property type="entry name" value="AP2"/>
    <property type="match status" value="1"/>
</dbReference>
<dbReference type="InterPro" id="IPR036955">
    <property type="entry name" value="AP2/ERF_dom_sf"/>
</dbReference>
<dbReference type="InterPro" id="IPR016177">
    <property type="entry name" value="DNA-bd_dom_sf"/>
</dbReference>
<evidence type="ECO:0000256" key="5">
    <source>
        <dbReference type="ARBA" id="ARBA00023242"/>
    </source>
</evidence>
<dbReference type="SMART" id="SM00380">
    <property type="entry name" value="AP2"/>
    <property type="match status" value="2"/>
</dbReference>
<dbReference type="PROSITE" id="PS51032">
    <property type="entry name" value="AP2_ERF"/>
    <property type="match status" value="2"/>
</dbReference>
<evidence type="ECO:0000313" key="8">
    <source>
        <dbReference type="EMBL" id="KAK4598414.1"/>
    </source>
</evidence>
<keyword evidence="2" id="KW-0805">Transcription regulation</keyword>